<dbReference type="SUPFAM" id="SSF55729">
    <property type="entry name" value="Acyl-CoA N-acyltransferases (Nat)"/>
    <property type="match status" value="1"/>
</dbReference>
<evidence type="ECO:0000313" key="4">
    <source>
        <dbReference type="EMBL" id="TDZ48707.1"/>
    </source>
</evidence>
<keyword evidence="2" id="KW-0012">Acyltransferase</keyword>
<reference evidence="4 5" key="1">
    <citation type="journal article" date="2019" name="Sci. Rep.">
        <title>Extended insight into the Mycobacterium chelonae-abscessus complex through whole genome sequencing of Mycobacterium salmoniphilum outbreak and Mycobacterium salmoniphilum-like strains.</title>
        <authorList>
            <person name="Behra P.R.K."/>
            <person name="Das S."/>
            <person name="Pettersson B.M.F."/>
            <person name="Shirreff L."/>
            <person name="DuCote T."/>
            <person name="Jacobsson K.G."/>
            <person name="Ennis D.G."/>
            <person name="Kirsebom L.A."/>
        </authorList>
    </citation>
    <scope>NUCLEOTIDE SEQUENCE [LARGE SCALE GENOMIC DNA]</scope>
    <source>
        <strain evidence="4 5">CCUG 63697</strain>
    </source>
</reference>
<comment type="caution">
    <text evidence="4">The sequence shown here is derived from an EMBL/GenBank/DDBJ whole genome shotgun (WGS) entry which is preliminary data.</text>
</comment>
<dbReference type="CDD" id="cd04301">
    <property type="entry name" value="NAT_SF"/>
    <property type="match status" value="1"/>
</dbReference>
<dbReference type="Pfam" id="PF00583">
    <property type="entry name" value="Acetyltransf_1"/>
    <property type="match status" value="1"/>
</dbReference>
<dbReference type="RefSeq" id="WP_134050066.1">
    <property type="nucleotide sequence ID" value="NZ_PECB01000002.1"/>
</dbReference>
<keyword evidence="1 4" id="KW-0808">Transferase</keyword>
<name>A0A4R8R686_9MYCO</name>
<dbReference type="InterPro" id="IPR050832">
    <property type="entry name" value="Bact_Acetyltransf"/>
</dbReference>
<dbReference type="InterPro" id="IPR016181">
    <property type="entry name" value="Acyl_CoA_acyltransferase"/>
</dbReference>
<accession>A0A4R8R686</accession>
<organism evidence="4 5">
    <name type="scientific">Mycobacteroides franklinii</name>
    <dbReference type="NCBI Taxonomy" id="948102"/>
    <lineage>
        <taxon>Bacteria</taxon>
        <taxon>Bacillati</taxon>
        <taxon>Actinomycetota</taxon>
        <taxon>Actinomycetes</taxon>
        <taxon>Mycobacteriales</taxon>
        <taxon>Mycobacteriaceae</taxon>
        <taxon>Mycobacteroides</taxon>
    </lineage>
</organism>
<sequence>MSVIVSDFGQRARKSIDGSTITVRTLDRDDIQSVTALHCELNDQDRYLRFFTTNPKSVTALAESLTQQSNQQLSIGAFERGRLVGAANYVINQDGHSAEVAILVAHADHQRGVGTMLLKCLAEHAVRNGITRLTADVLAENHALLVMLRELELPQKIDHTDGAVLHLAIELDSLGF</sequence>
<dbReference type="PROSITE" id="PS51186">
    <property type="entry name" value="GNAT"/>
    <property type="match status" value="1"/>
</dbReference>
<dbReference type="GO" id="GO:0016747">
    <property type="term" value="F:acyltransferase activity, transferring groups other than amino-acyl groups"/>
    <property type="evidence" value="ECO:0007669"/>
    <property type="project" value="InterPro"/>
</dbReference>
<dbReference type="AlphaFoldDB" id="A0A4R8R686"/>
<evidence type="ECO:0000259" key="3">
    <source>
        <dbReference type="PROSITE" id="PS51186"/>
    </source>
</evidence>
<evidence type="ECO:0000256" key="2">
    <source>
        <dbReference type="ARBA" id="ARBA00023315"/>
    </source>
</evidence>
<dbReference type="InterPro" id="IPR000182">
    <property type="entry name" value="GNAT_dom"/>
</dbReference>
<evidence type="ECO:0000313" key="5">
    <source>
        <dbReference type="Proteomes" id="UP000295165"/>
    </source>
</evidence>
<evidence type="ECO:0000256" key="1">
    <source>
        <dbReference type="ARBA" id="ARBA00022679"/>
    </source>
</evidence>
<dbReference type="PANTHER" id="PTHR43877">
    <property type="entry name" value="AMINOALKYLPHOSPHONATE N-ACETYLTRANSFERASE-RELATED-RELATED"/>
    <property type="match status" value="1"/>
</dbReference>
<dbReference type="Gene3D" id="3.40.630.30">
    <property type="match status" value="1"/>
</dbReference>
<proteinExistence type="predicted"/>
<feature type="domain" description="N-acetyltransferase" evidence="3">
    <location>
        <begin position="21"/>
        <end position="176"/>
    </location>
</feature>
<gene>
    <name evidence="4" type="ORF">CCUG63697_03236</name>
</gene>
<dbReference type="Proteomes" id="UP000295165">
    <property type="component" value="Unassembled WGS sequence"/>
</dbReference>
<dbReference type="EMBL" id="PECC01000028">
    <property type="protein sequence ID" value="TDZ48707.1"/>
    <property type="molecule type" value="Genomic_DNA"/>
</dbReference>
<keyword evidence="5" id="KW-1185">Reference proteome</keyword>
<protein>
    <submittedName>
        <fullName evidence="4">Acetyltransferase (GNAT) family protein</fullName>
    </submittedName>
</protein>